<dbReference type="EMBL" id="JAFCJH010000002">
    <property type="protein sequence ID" value="MBR0794206.1"/>
    <property type="molecule type" value="Genomic_DNA"/>
</dbReference>
<comment type="caution">
    <text evidence="1">The sequence shown here is derived from an EMBL/GenBank/DDBJ whole genome shotgun (WGS) entry which is preliminary data.</text>
</comment>
<keyword evidence="2" id="KW-1185">Reference proteome</keyword>
<name>A0ABS5FCU7_9BRAD</name>
<sequence length="91" mass="9832">MDGGTIAQAVAGQIGAMSMVLLQIGCISPSTQRQIQEPFASSARTKMDETMRHSRSIARLPGFLFLPKLLPQIEVATGQSTGMDDARRREA</sequence>
<protein>
    <submittedName>
        <fullName evidence="1">Uncharacterized protein</fullName>
    </submittedName>
</protein>
<organism evidence="1 2">
    <name type="scientific">Bradyrhizobium jicamae</name>
    <dbReference type="NCBI Taxonomy" id="280332"/>
    <lineage>
        <taxon>Bacteria</taxon>
        <taxon>Pseudomonadati</taxon>
        <taxon>Pseudomonadota</taxon>
        <taxon>Alphaproteobacteria</taxon>
        <taxon>Hyphomicrobiales</taxon>
        <taxon>Nitrobacteraceae</taxon>
        <taxon>Bradyrhizobium</taxon>
    </lineage>
</organism>
<reference evidence="2" key="1">
    <citation type="journal article" date="2021" name="ISME J.">
        <title>Evolutionary origin and ecological implication of a unique nif island in free-living Bradyrhizobium lineages.</title>
        <authorList>
            <person name="Tao J."/>
        </authorList>
    </citation>
    <scope>NUCLEOTIDE SEQUENCE [LARGE SCALE GENOMIC DNA]</scope>
    <source>
        <strain evidence="2">SZCCT0434</strain>
    </source>
</reference>
<dbReference type="RefSeq" id="WP_212491697.1">
    <property type="nucleotide sequence ID" value="NZ_JAFCJH010000002.1"/>
</dbReference>
<gene>
    <name evidence="1" type="ORF">JQ615_02265</name>
</gene>
<evidence type="ECO:0000313" key="1">
    <source>
        <dbReference type="EMBL" id="MBR0794206.1"/>
    </source>
</evidence>
<evidence type="ECO:0000313" key="2">
    <source>
        <dbReference type="Proteomes" id="UP001315278"/>
    </source>
</evidence>
<proteinExistence type="predicted"/>
<dbReference type="Proteomes" id="UP001315278">
    <property type="component" value="Unassembled WGS sequence"/>
</dbReference>
<accession>A0ABS5FCU7</accession>